<organism evidence="2 3">
    <name type="scientific">SAR86 cluster bacterium</name>
    <dbReference type="NCBI Taxonomy" id="2030880"/>
    <lineage>
        <taxon>Bacteria</taxon>
        <taxon>Pseudomonadati</taxon>
        <taxon>Pseudomonadota</taxon>
        <taxon>Gammaproteobacteria</taxon>
        <taxon>SAR86 cluster</taxon>
    </lineage>
</organism>
<dbReference type="GO" id="GO:0006520">
    <property type="term" value="P:amino acid metabolic process"/>
    <property type="evidence" value="ECO:0007669"/>
    <property type="project" value="InterPro"/>
</dbReference>
<reference evidence="3" key="1">
    <citation type="submission" date="2017-08" db="EMBL/GenBank/DDBJ databases">
        <title>A dynamic microbial community with high functional redundancy inhabits the cold, oxic subseafloor aquifer.</title>
        <authorList>
            <person name="Tully B.J."/>
            <person name="Wheat C.G."/>
            <person name="Glazer B.T."/>
            <person name="Huber J.A."/>
        </authorList>
    </citation>
    <scope>NUCLEOTIDE SEQUENCE [LARGE SCALE GENOMIC DNA]</scope>
</reference>
<dbReference type="InterPro" id="IPR036291">
    <property type="entry name" value="NAD(P)-bd_dom_sf"/>
</dbReference>
<comment type="caution">
    <text evidence="2">The sequence shown here is derived from an EMBL/GenBank/DDBJ whole genome shotgun (WGS) entry which is preliminary data.</text>
</comment>
<dbReference type="EMBL" id="NVQR01000120">
    <property type="protein sequence ID" value="PCH59407.1"/>
    <property type="molecule type" value="Genomic_DNA"/>
</dbReference>
<dbReference type="Gene3D" id="3.40.50.720">
    <property type="entry name" value="NAD(P)-binding Rossmann-like Domain"/>
    <property type="match status" value="1"/>
</dbReference>
<dbReference type="InterPro" id="IPR016211">
    <property type="entry name" value="Glu/Phe/Leu/Val/Trp_DH_bac/arc"/>
</dbReference>
<dbReference type="Proteomes" id="UP000218172">
    <property type="component" value="Unassembled WGS sequence"/>
</dbReference>
<dbReference type="SMART" id="SM00839">
    <property type="entry name" value="ELFV_dehydrog"/>
    <property type="match status" value="1"/>
</dbReference>
<dbReference type="SUPFAM" id="SSF51735">
    <property type="entry name" value="NAD(P)-binding Rossmann-fold domains"/>
    <property type="match status" value="1"/>
</dbReference>
<name>A0A2A4MI26_9GAMM</name>
<dbReference type="Pfam" id="PF00208">
    <property type="entry name" value="ELFV_dehydrog"/>
    <property type="match status" value="1"/>
</dbReference>
<gene>
    <name evidence="2" type="ORF">COC19_07100</name>
</gene>
<accession>A0A2A4MI26</accession>
<dbReference type="GO" id="GO:0016639">
    <property type="term" value="F:oxidoreductase activity, acting on the CH-NH2 group of donors, NAD or NADP as acceptor"/>
    <property type="evidence" value="ECO:0007669"/>
    <property type="project" value="InterPro"/>
</dbReference>
<dbReference type="AlphaFoldDB" id="A0A2A4MI26"/>
<protein>
    <recommendedName>
        <fullName evidence="1">Glutamate/phenylalanine/leucine/valine/L-tryptophan dehydrogenase C-terminal domain-containing protein</fullName>
    </recommendedName>
</protein>
<dbReference type="PANTHER" id="PTHR42722">
    <property type="entry name" value="LEUCINE DEHYDROGENASE"/>
    <property type="match status" value="1"/>
</dbReference>
<evidence type="ECO:0000313" key="2">
    <source>
        <dbReference type="EMBL" id="PCH59407.1"/>
    </source>
</evidence>
<feature type="domain" description="Glutamate/phenylalanine/leucine/valine/L-tryptophan dehydrogenase C-terminal" evidence="1">
    <location>
        <begin position="2"/>
        <end position="134"/>
    </location>
</feature>
<evidence type="ECO:0000313" key="3">
    <source>
        <dbReference type="Proteomes" id="UP000218172"/>
    </source>
</evidence>
<proteinExistence type="predicted"/>
<dbReference type="InterPro" id="IPR006096">
    <property type="entry name" value="Glu/Leu/Phe/Val/Trp_DH_C"/>
</dbReference>
<sequence>MPLPVAEILSSQVDVLAPCALGGAINAQTIKGIKAKIIAGAANNQLSEQSIGDQLIDLDILYAPDFVINAGGIIDIHYQRTRTSSAPVARQLINMHVEKIADTLGVIFIKSNETGLSCQLIAEQMAEAKFKPRD</sequence>
<dbReference type="PANTHER" id="PTHR42722:SF1">
    <property type="entry name" value="VALINE DEHYDROGENASE"/>
    <property type="match status" value="1"/>
</dbReference>
<evidence type="ECO:0000259" key="1">
    <source>
        <dbReference type="SMART" id="SM00839"/>
    </source>
</evidence>